<dbReference type="Proteomes" id="UP000641646">
    <property type="component" value="Unassembled WGS sequence"/>
</dbReference>
<feature type="domain" description="NACHT C-terminal Cysteine and Histidine-containing" evidence="4">
    <location>
        <begin position="648"/>
        <end position="674"/>
    </location>
</feature>
<reference evidence="5" key="1">
    <citation type="journal article" date="2015" name="ISME J.">
        <title>Draft Genome Sequence of Streptomyces incarnatus NRRL8089, which Produces the Nucleoside Antibiotic Sinefungin.</title>
        <authorList>
            <person name="Oshima K."/>
            <person name="Hattori M."/>
            <person name="Shimizu H."/>
            <person name="Fukuda K."/>
            <person name="Nemoto M."/>
            <person name="Inagaki K."/>
            <person name="Tamura T."/>
        </authorList>
    </citation>
    <scope>NUCLEOTIDE SEQUENCE</scope>
    <source>
        <strain evidence="5">FACHB-1375</strain>
    </source>
</reference>
<comment type="caution">
    <text evidence="5">The sequence shown here is derived from an EMBL/GenBank/DDBJ whole genome shotgun (WGS) entry which is preliminary data.</text>
</comment>
<evidence type="ECO:0000313" key="5">
    <source>
        <dbReference type="EMBL" id="MBD2182034.1"/>
    </source>
</evidence>
<dbReference type="Pfam" id="PF22724">
    <property type="entry name" value="NCAB1"/>
    <property type="match status" value="1"/>
</dbReference>
<evidence type="ECO:0000256" key="1">
    <source>
        <dbReference type="ARBA" id="ARBA00022549"/>
    </source>
</evidence>
<dbReference type="SUPFAM" id="SSF48371">
    <property type="entry name" value="ARM repeat"/>
    <property type="match status" value="1"/>
</dbReference>
<evidence type="ECO:0000259" key="3">
    <source>
        <dbReference type="Pfam" id="PF22724"/>
    </source>
</evidence>
<dbReference type="PANTHER" id="PTHR12697">
    <property type="entry name" value="PBS LYASE HEAT-LIKE PROTEIN"/>
    <property type="match status" value="1"/>
</dbReference>
<dbReference type="InterPro" id="IPR004155">
    <property type="entry name" value="PBS_lyase_HEAT"/>
</dbReference>
<keyword evidence="6" id="KW-1185">Reference proteome</keyword>
<protein>
    <submittedName>
        <fullName evidence="5">HEAT repeat domain-containing protein</fullName>
    </submittedName>
</protein>
<proteinExistence type="predicted"/>
<organism evidence="5 6">
    <name type="scientific">Aerosakkonema funiforme FACHB-1375</name>
    <dbReference type="NCBI Taxonomy" id="2949571"/>
    <lineage>
        <taxon>Bacteria</taxon>
        <taxon>Bacillati</taxon>
        <taxon>Cyanobacteriota</taxon>
        <taxon>Cyanophyceae</taxon>
        <taxon>Oscillatoriophycideae</taxon>
        <taxon>Aerosakkonematales</taxon>
        <taxon>Aerosakkonemataceae</taxon>
        <taxon>Aerosakkonema</taxon>
    </lineage>
</organism>
<sequence>MGDRLRSELDRSGRERIKDAVKNPLRLALLCRTWARQQGELPNTKAGLYQQFIEALYDWKRDRFPTNSNQRHKLNKALGELALKAISEETSKFRLRHRFVCQVLGEPDEELFDLALQLGFLNQVGVAAETENKGEKVYAFYHPTFQEYFAALAVEDWHYFINHVPHNPSQGNYRTFEPQWKQVILLWLGRENVPKEQKEKLIEALVGFKDGCGIENFYGVRAYFLAAAGIAEFRECSLGDRIVTQLVKWAFGVNKIEKQERWPFTFGGANIIVEDPLKEVARAALQETDRSRTIADLLNSIDTTEHKPTVWQAARLLGQIEPGNKYAIAVLIKLLNTSQDKSTSYKTGQILTQIAVGNADACAALIHRVETSQEESNRFHFARHLGQIDPGNKFAIATLVDLLHNSQDEFLRWQGARGLGQIDPGNKYAIAALIDLMQTSQSENIRAISAWKLGQIDPGNSDAIAELIDLLHTSSDDYIRWQAAESLGEIGTGNPDAIAALIELTYTTGAREIHYRAAYGLGQIGIGSPQARAALIHLLHTTKDESIRCQAAESLEKIDSGNRDAIEALTELLHSQNESIIGNAAQRLAKIDPGNADAQNALTNLLLTSQRTEVPNQAADCLKAFLDNKRFPIIVSSLKDYLQNQSDFRYAACYKVLWHCAQNMTYQAFYQAWHNQPTSTHPEVPETTGVGSNFITQNLNLAELPSLLAAAIAKDSHLKDNVKLICIDVSKFIDLDNPAAEIYIEMVEQGCRERQQGEPTTMQALKIYWKLLKSDRKIILVFYEKSTGSQPQGFSHSFLTALGKFDGAIGVVTSPPTPLLQGEASKSGSTFSLQGEGFGGWGCLQFFSPNQPKLVENMVGWIRAIALENC</sequence>
<dbReference type="InterPro" id="IPR011989">
    <property type="entry name" value="ARM-like"/>
</dbReference>
<feature type="domain" description="NACHT C-terminal Alpha/Beta" evidence="3">
    <location>
        <begin position="707"/>
        <end position="864"/>
    </location>
</feature>
<keyword evidence="1" id="KW-0042">Antenna complex</keyword>
<dbReference type="Gene3D" id="1.25.10.10">
    <property type="entry name" value="Leucine-rich Repeat Variant"/>
    <property type="match status" value="3"/>
</dbReference>
<dbReference type="AlphaFoldDB" id="A0A926ZGX2"/>
<keyword evidence="2" id="KW-0605">Phycobilisome</keyword>
<evidence type="ECO:0000256" key="2">
    <source>
        <dbReference type="ARBA" id="ARBA00022738"/>
    </source>
</evidence>
<name>A0A926ZGX2_9CYAN</name>
<dbReference type="GO" id="GO:0016491">
    <property type="term" value="F:oxidoreductase activity"/>
    <property type="evidence" value="ECO:0007669"/>
    <property type="project" value="TreeGrafter"/>
</dbReference>
<dbReference type="GO" id="GO:0030089">
    <property type="term" value="C:phycobilisome"/>
    <property type="evidence" value="ECO:0007669"/>
    <property type="project" value="UniProtKB-KW"/>
</dbReference>
<dbReference type="RefSeq" id="WP_190464840.1">
    <property type="nucleotide sequence ID" value="NZ_JACJPW010000029.1"/>
</dbReference>
<dbReference type="InterPro" id="IPR016024">
    <property type="entry name" value="ARM-type_fold"/>
</dbReference>
<gene>
    <name evidence="5" type="ORF">H6G03_13105</name>
</gene>
<dbReference type="InterPro" id="IPR054611">
    <property type="entry name" value="NCAB"/>
</dbReference>
<dbReference type="EMBL" id="JACJPW010000029">
    <property type="protein sequence ID" value="MBD2182034.1"/>
    <property type="molecule type" value="Genomic_DNA"/>
</dbReference>
<dbReference type="SMART" id="SM00567">
    <property type="entry name" value="EZ_HEAT"/>
    <property type="match status" value="8"/>
</dbReference>
<dbReference type="Pfam" id="PF22730">
    <property type="entry name" value="NCC-H"/>
    <property type="match status" value="1"/>
</dbReference>
<dbReference type="InterPro" id="IPR054570">
    <property type="entry name" value="NCC-H_dom"/>
</dbReference>
<accession>A0A926ZGX2</accession>
<evidence type="ECO:0000313" key="6">
    <source>
        <dbReference type="Proteomes" id="UP000641646"/>
    </source>
</evidence>
<dbReference type="PANTHER" id="PTHR12697:SF5">
    <property type="entry name" value="DEOXYHYPUSINE HYDROXYLASE"/>
    <property type="match status" value="1"/>
</dbReference>
<evidence type="ECO:0000259" key="4">
    <source>
        <dbReference type="Pfam" id="PF22730"/>
    </source>
</evidence>
<dbReference type="Pfam" id="PF13646">
    <property type="entry name" value="HEAT_2"/>
    <property type="match status" value="3"/>
</dbReference>
<reference evidence="5" key="2">
    <citation type="submission" date="2020-08" db="EMBL/GenBank/DDBJ databases">
        <authorList>
            <person name="Chen M."/>
            <person name="Teng W."/>
            <person name="Zhao L."/>
            <person name="Hu C."/>
            <person name="Zhou Y."/>
            <person name="Han B."/>
            <person name="Song L."/>
            <person name="Shu W."/>
        </authorList>
    </citation>
    <scope>NUCLEOTIDE SEQUENCE</scope>
    <source>
        <strain evidence="5">FACHB-1375</strain>
    </source>
</reference>